<keyword evidence="2" id="KW-1185">Reference proteome</keyword>
<organism evidence="1 2">
    <name type="scientific">Dentiscutata erythropus</name>
    <dbReference type="NCBI Taxonomy" id="1348616"/>
    <lineage>
        <taxon>Eukaryota</taxon>
        <taxon>Fungi</taxon>
        <taxon>Fungi incertae sedis</taxon>
        <taxon>Mucoromycota</taxon>
        <taxon>Glomeromycotina</taxon>
        <taxon>Glomeromycetes</taxon>
        <taxon>Diversisporales</taxon>
        <taxon>Gigasporaceae</taxon>
        <taxon>Dentiscutata</taxon>
    </lineage>
</organism>
<gene>
    <name evidence="1" type="ORF">DERYTH_LOCUS12476</name>
</gene>
<protein>
    <submittedName>
        <fullName evidence="1">16809_t:CDS:1</fullName>
    </submittedName>
</protein>
<dbReference type="AlphaFoldDB" id="A0A9N9HKV2"/>
<dbReference type="EMBL" id="CAJVPY010008188">
    <property type="protein sequence ID" value="CAG8692587.1"/>
    <property type="molecule type" value="Genomic_DNA"/>
</dbReference>
<proteinExistence type="predicted"/>
<evidence type="ECO:0000313" key="2">
    <source>
        <dbReference type="Proteomes" id="UP000789405"/>
    </source>
</evidence>
<dbReference type="Proteomes" id="UP000789405">
    <property type="component" value="Unassembled WGS sequence"/>
</dbReference>
<sequence>MLCEENSELQLCKSALDFSNKEDDNDDDINSDKYKVKSDKASVPRIFLKIKTCIALYAKHQIFGNIEQNTYVLYRTLGVESSTKIPSG</sequence>
<reference evidence="1" key="1">
    <citation type="submission" date="2021-06" db="EMBL/GenBank/DDBJ databases">
        <authorList>
            <person name="Kallberg Y."/>
            <person name="Tangrot J."/>
            <person name="Rosling A."/>
        </authorList>
    </citation>
    <scope>NUCLEOTIDE SEQUENCE</scope>
    <source>
        <strain evidence="1">MA453B</strain>
    </source>
</reference>
<comment type="caution">
    <text evidence="1">The sequence shown here is derived from an EMBL/GenBank/DDBJ whole genome shotgun (WGS) entry which is preliminary data.</text>
</comment>
<evidence type="ECO:0000313" key="1">
    <source>
        <dbReference type="EMBL" id="CAG8692587.1"/>
    </source>
</evidence>
<accession>A0A9N9HKV2</accession>
<name>A0A9N9HKV2_9GLOM</name>